<evidence type="ECO:0000313" key="6">
    <source>
        <dbReference type="Proteomes" id="UP000069940"/>
    </source>
</evidence>
<dbReference type="InterPro" id="IPR043502">
    <property type="entry name" value="DNA/RNA_pol_sf"/>
</dbReference>
<dbReference type="InterPro" id="IPR001584">
    <property type="entry name" value="Integrase_cat-core"/>
</dbReference>
<dbReference type="InterPro" id="IPR041588">
    <property type="entry name" value="Integrase_H2C2"/>
</dbReference>
<sequence length="1852" mass="209213">MSTPSSQLHWLTPRHHTSMSANLVQLTAESGTTTNPIRIKRTVVAPISESPDAVCPLSAQSAVKYDQSTPVHFGPSRPVIMDKSELEKLWAKREVMFAKAKWELSVAETLRTRNPTYEEVQERKDKLTELAGNFDGIQTTIEESTSNLEDVASVFNYRLQFDEVYFKAKGIYTAFLQDNQDRMSTYSAETGESANDLRDAIRALVETQQALIMHQIQPPAAAAAGPASHQDHQLNVKLPQLNIPVFKGERKYWHSFKDLFVSTIHSRTDLKDSLKMQYLLSYLDGEAKKMVSSFPISDANYKEAWETLETHYNKKKYTVFALVREFIDQPSTTTVSGLKKLVATSDDVIRQLKALGNEFESRDPWLIHLLLEKVDKETRSLWAQKIIDVDSPTFADFLEFLQKRCDALETCTAFTKRPSQADAGKKEYSRAPGGEKVQTFHTNASSATCAKCSKDHPIYHCDRFKEMDVSARRELAQMSKLCFNCLRSSHTAKKCPSKSVCRSTDCKQRHHTLLCTQGATQAVKKPEQDQPNQESNLESASSVNVNSTQAVNETSTITLLPTVVVRVKGSDGLLHEVRGLIDSGSQVSLITEACVKRLGLRRSNATLEVTGVNAEVVGRTAGKVMLVLSSRFEDEIKLTTQAYVLGKLTATLPCQRFSESNVPYLQGLQLADPQFNKPGAIDIILGADVFLSVLESGQVKNHNGTPVAQHSIFGWMVAGKLAKQECVHAYHSVINLNQEIDIDRTLRLFWEDQELHNPKQLTKDEQRVVEGFNSTLTRSQEGRFIVRLPMDDSKLKLGNSLVAATRRLRCMERRFENDSDFKQRYVAFMREYQELGHMRIVPPAEVDVDCSKAYYLPHHGVVKEDSITTKLRVVFDGSSATTTGVSLNDILLDAPNINADLFDVLLRFRSYPVVFIADIEKMYRQVLVHPGDTDYMRIVWRDSPDKPIQHFRLLTVTYGLKNSGFLAMAALHKAAEAYESTYPEAAERVVKHTYVDDLTSGANSAEEAMQLIVQINEILGEAGFTLRKWSSNSPEVLGSLSDTIITSMPIQFPDERNTVKALGIHWLPTEDVFTFKVTMPTDGPNTKHQLLSDSAKLFDPFGWFAPAIVRVKILYQKCWLYDLNWHDKLPPTIEEAWIEVKENLHLLEEVKLPRWAANYNGRIELHGFSDASEEAYAAVVYLRSVDSNGEVHVTLLAAKTKVAPVRQISIPRLELNAAELLAKLMQQVATPLERFQINQYAWTDSTIVLQWLSGHPRKWNTYIANRTSSILDILPRKHWAHVTSKENPADCASRGVSPLELVNHPLWWSGPPWLSDDSSTWNRDAPDDTHDEETLEVRKRYQSLNTTVSFPETTHVIEREILERRSNLSAACWQLARVRRFVCNLRCTITGSSKVSGSILPSELHEARLQFIRLAQQDSFQSEIKALVRGDEVPSKSSIASLYPFLDGTGTLRVGGRLQHSVYSFDVKHPIIVPKNHRFTKLLVEEIHVNNCHAGPTLMTATINQRYWIQGCQTVIKQHIRKCMPCCRQKAQTAKQLMGSLPAARVTACRPFAHVGVDYAGPILVRCSNTRGARCMKGYIVVFVCLSSKAVHLEVAGDLTTDTFLGAFKRMIARRGYCNEVWSDNGTNLVGADRQLQEIYETVTKHVKQKEHFFTNLGIRWRFIPPASPHQGGIWEAAVKSAKELLRPILGDEKLTHEELSTVLCQVEACLNSRPLCPMSSSPDSFEALTPGHFLVGQPLNLLPEPDVTHLKMNQLDRWQRVQRYTEEFWRRWRDEYIATLQPRGKWKTKQENLKPGHLVLVKNDNSPPSAWEMARIVAVHPDQQGLVRNVTLRRGKSEYQRSVQKLCPLPD</sequence>
<dbReference type="CDD" id="cd00303">
    <property type="entry name" value="retropepsin_like"/>
    <property type="match status" value="1"/>
</dbReference>
<evidence type="ECO:0000259" key="3">
    <source>
        <dbReference type="PROSITE" id="PS50158"/>
    </source>
</evidence>
<dbReference type="InterPro" id="IPR021109">
    <property type="entry name" value="Peptidase_aspartic_dom_sf"/>
</dbReference>
<evidence type="ECO:0000313" key="5">
    <source>
        <dbReference type="EnsemblMetazoa" id="AALFPA23_008862.P12127"/>
    </source>
</evidence>
<feature type="domain" description="Integrase catalytic" evidence="4">
    <location>
        <begin position="1547"/>
        <end position="1739"/>
    </location>
</feature>
<organism evidence="5 6">
    <name type="scientific">Aedes albopictus</name>
    <name type="common">Asian tiger mosquito</name>
    <name type="synonym">Stegomyia albopicta</name>
    <dbReference type="NCBI Taxonomy" id="7160"/>
    <lineage>
        <taxon>Eukaryota</taxon>
        <taxon>Metazoa</taxon>
        <taxon>Ecdysozoa</taxon>
        <taxon>Arthropoda</taxon>
        <taxon>Hexapoda</taxon>
        <taxon>Insecta</taxon>
        <taxon>Pterygota</taxon>
        <taxon>Neoptera</taxon>
        <taxon>Endopterygota</taxon>
        <taxon>Diptera</taxon>
        <taxon>Nematocera</taxon>
        <taxon>Culicoidea</taxon>
        <taxon>Culicidae</taxon>
        <taxon>Culicinae</taxon>
        <taxon>Aedini</taxon>
        <taxon>Aedes</taxon>
        <taxon>Stegomyia</taxon>
    </lineage>
</organism>
<dbReference type="SUPFAM" id="SSF53098">
    <property type="entry name" value="Ribonuclease H-like"/>
    <property type="match status" value="1"/>
</dbReference>
<reference evidence="5" key="2">
    <citation type="submission" date="2025-05" db="UniProtKB">
        <authorList>
            <consortium name="EnsemblMetazoa"/>
        </authorList>
    </citation>
    <scope>IDENTIFICATION</scope>
    <source>
        <strain evidence="5">Foshan</strain>
    </source>
</reference>
<dbReference type="PANTHER" id="PTHR47331:SF1">
    <property type="entry name" value="GAG-LIKE PROTEIN"/>
    <property type="match status" value="1"/>
</dbReference>
<keyword evidence="1" id="KW-0863">Zinc-finger</keyword>
<dbReference type="InterPro" id="IPR040676">
    <property type="entry name" value="DUF5641"/>
</dbReference>
<feature type="compositionally biased region" description="Polar residues" evidence="2">
    <location>
        <begin position="529"/>
        <end position="545"/>
    </location>
</feature>
<dbReference type="InterPro" id="IPR043128">
    <property type="entry name" value="Rev_trsase/Diguanyl_cyclase"/>
</dbReference>
<dbReference type="CDD" id="cd01644">
    <property type="entry name" value="RT_pepA17"/>
    <property type="match status" value="1"/>
</dbReference>
<dbReference type="Gene3D" id="2.40.70.10">
    <property type="entry name" value="Acid Proteases"/>
    <property type="match status" value="1"/>
</dbReference>
<evidence type="ECO:0000256" key="1">
    <source>
        <dbReference type="PROSITE-ProRule" id="PRU00047"/>
    </source>
</evidence>
<dbReference type="PROSITE" id="PS50158">
    <property type="entry name" value="ZF_CCHC"/>
    <property type="match status" value="1"/>
</dbReference>
<protein>
    <recommendedName>
        <fullName evidence="7">Endonuclease</fullName>
    </recommendedName>
</protein>
<keyword evidence="6" id="KW-1185">Reference proteome</keyword>
<dbReference type="Pfam" id="PF18701">
    <property type="entry name" value="DUF5641"/>
    <property type="match status" value="1"/>
</dbReference>
<name>A0ABM1YGC0_AEDAL</name>
<evidence type="ECO:0000259" key="4">
    <source>
        <dbReference type="PROSITE" id="PS50994"/>
    </source>
</evidence>
<dbReference type="Gene3D" id="3.10.10.10">
    <property type="entry name" value="HIV Type 1 Reverse Transcriptase, subunit A, domain 1"/>
    <property type="match status" value="1"/>
</dbReference>
<evidence type="ECO:0000256" key="2">
    <source>
        <dbReference type="SAM" id="MobiDB-lite"/>
    </source>
</evidence>
<feature type="region of interest" description="Disordered" evidence="2">
    <location>
        <begin position="521"/>
        <end position="545"/>
    </location>
</feature>
<dbReference type="Gene3D" id="3.30.420.10">
    <property type="entry name" value="Ribonuclease H-like superfamily/Ribonuclease H"/>
    <property type="match status" value="1"/>
</dbReference>
<dbReference type="Pfam" id="PF17921">
    <property type="entry name" value="Integrase_H2C2"/>
    <property type="match status" value="1"/>
</dbReference>
<dbReference type="InterPro" id="IPR008042">
    <property type="entry name" value="Retrotrans_Pao"/>
</dbReference>
<dbReference type="InterPro" id="IPR005312">
    <property type="entry name" value="DUF1759"/>
</dbReference>
<evidence type="ECO:0008006" key="7">
    <source>
        <dbReference type="Google" id="ProtNLM"/>
    </source>
</evidence>
<keyword evidence="1" id="KW-0479">Metal-binding</keyword>
<dbReference type="InterPro" id="IPR001878">
    <property type="entry name" value="Znf_CCHC"/>
</dbReference>
<dbReference type="Pfam" id="PF05380">
    <property type="entry name" value="Peptidase_A17"/>
    <property type="match status" value="1"/>
</dbReference>
<dbReference type="GeneID" id="134288372"/>
<accession>A0ABM1YGC0</accession>
<dbReference type="PANTHER" id="PTHR47331">
    <property type="entry name" value="PHD-TYPE DOMAIN-CONTAINING PROTEIN"/>
    <property type="match status" value="1"/>
</dbReference>
<dbReference type="Gene3D" id="3.30.70.270">
    <property type="match status" value="1"/>
</dbReference>
<dbReference type="InterPro" id="IPR012337">
    <property type="entry name" value="RNaseH-like_sf"/>
</dbReference>
<dbReference type="Pfam" id="PF03564">
    <property type="entry name" value="DUF1759"/>
    <property type="match status" value="1"/>
</dbReference>
<dbReference type="Proteomes" id="UP000069940">
    <property type="component" value="Unassembled WGS sequence"/>
</dbReference>
<dbReference type="Gene3D" id="1.10.340.70">
    <property type="match status" value="1"/>
</dbReference>
<proteinExistence type="predicted"/>
<keyword evidence="1" id="KW-0862">Zinc</keyword>
<reference evidence="6" key="1">
    <citation type="journal article" date="2015" name="Proc. Natl. Acad. Sci. U.S.A.">
        <title>Genome sequence of the Asian Tiger mosquito, Aedes albopictus, reveals insights into its biology, genetics, and evolution.</title>
        <authorList>
            <person name="Chen X.G."/>
            <person name="Jiang X."/>
            <person name="Gu J."/>
            <person name="Xu M."/>
            <person name="Wu Y."/>
            <person name="Deng Y."/>
            <person name="Zhang C."/>
            <person name="Bonizzoni M."/>
            <person name="Dermauw W."/>
            <person name="Vontas J."/>
            <person name="Armbruster P."/>
            <person name="Huang X."/>
            <person name="Yang Y."/>
            <person name="Zhang H."/>
            <person name="He W."/>
            <person name="Peng H."/>
            <person name="Liu Y."/>
            <person name="Wu K."/>
            <person name="Chen J."/>
            <person name="Lirakis M."/>
            <person name="Topalis P."/>
            <person name="Van Leeuwen T."/>
            <person name="Hall A.B."/>
            <person name="Jiang X."/>
            <person name="Thorpe C."/>
            <person name="Mueller R.L."/>
            <person name="Sun C."/>
            <person name="Waterhouse R.M."/>
            <person name="Yan G."/>
            <person name="Tu Z.J."/>
            <person name="Fang X."/>
            <person name="James A.A."/>
        </authorList>
    </citation>
    <scope>NUCLEOTIDE SEQUENCE [LARGE SCALE GENOMIC DNA]</scope>
    <source>
        <strain evidence="6">Foshan</strain>
    </source>
</reference>
<feature type="domain" description="CCHC-type" evidence="3">
    <location>
        <begin position="482"/>
        <end position="497"/>
    </location>
</feature>
<dbReference type="RefSeq" id="XP_062709004.1">
    <property type="nucleotide sequence ID" value="XM_062853020.1"/>
</dbReference>
<dbReference type="EnsemblMetazoa" id="AALFPA23_008862.R12127">
    <property type="protein sequence ID" value="AALFPA23_008862.P12127"/>
    <property type="gene ID" value="AALFPA23_008862"/>
</dbReference>
<dbReference type="SUPFAM" id="SSF56672">
    <property type="entry name" value="DNA/RNA polymerases"/>
    <property type="match status" value="1"/>
</dbReference>
<dbReference type="InterPro" id="IPR036397">
    <property type="entry name" value="RNaseH_sf"/>
</dbReference>
<dbReference type="PROSITE" id="PS50994">
    <property type="entry name" value="INTEGRASE"/>
    <property type="match status" value="1"/>
</dbReference>